<feature type="compositionally biased region" description="Basic and acidic residues" evidence="7">
    <location>
        <begin position="209"/>
        <end position="224"/>
    </location>
</feature>
<organism evidence="10">
    <name type="scientific">Clastoptera arizonana</name>
    <name type="common">Arizona spittle bug</name>
    <dbReference type="NCBI Taxonomy" id="38151"/>
    <lineage>
        <taxon>Eukaryota</taxon>
        <taxon>Metazoa</taxon>
        <taxon>Ecdysozoa</taxon>
        <taxon>Arthropoda</taxon>
        <taxon>Hexapoda</taxon>
        <taxon>Insecta</taxon>
        <taxon>Pterygota</taxon>
        <taxon>Neoptera</taxon>
        <taxon>Paraneoptera</taxon>
        <taxon>Hemiptera</taxon>
        <taxon>Auchenorrhyncha</taxon>
        <taxon>Cercopoidea</taxon>
        <taxon>Clastopteridae</taxon>
        <taxon>Clastoptera</taxon>
    </lineage>
</organism>
<keyword evidence="8" id="KW-0812">Transmembrane</keyword>
<feature type="transmembrane region" description="Helical" evidence="8">
    <location>
        <begin position="6"/>
        <end position="24"/>
    </location>
</feature>
<keyword evidence="8" id="KW-0472">Membrane</keyword>
<evidence type="ECO:0000256" key="5">
    <source>
        <dbReference type="ARBA" id="ARBA00040549"/>
    </source>
</evidence>
<dbReference type="InterPro" id="IPR001736">
    <property type="entry name" value="PLipase_D/transphosphatidylase"/>
</dbReference>
<dbReference type="GO" id="GO:0034587">
    <property type="term" value="P:piRNA processing"/>
    <property type="evidence" value="ECO:0007669"/>
    <property type="project" value="TreeGrafter"/>
</dbReference>
<dbReference type="Pfam" id="PF13091">
    <property type="entry name" value="PLDc_2"/>
    <property type="match status" value="1"/>
</dbReference>
<dbReference type="SUPFAM" id="SSF56024">
    <property type="entry name" value="Phospholipase D/nuclease"/>
    <property type="match status" value="1"/>
</dbReference>
<feature type="domain" description="PLD phosphodiesterase" evidence="9">
    <location>
        <begin position="141"/>
        <end position="168"/>
    </location>
</feature>
<evidence type="ECO:0000256" key="2">
    <source>
        <dbReference type="ARBA" id="ARBA00022963"/>
    </source>
</evidence>
<keyword evidence="3" id="KW-0443">Lipid metabolism</keyword>
<dbReference type="GO" id="GO:0005739">
    <property type="term" value="C:mitochondrion"/>
    <property type="evidence" value="ECO:0007669"/>
    <property type="project" value="TreeGrafter"/>
</dbReference>
<gene>
    <name evidence="10" type="ORF">g.19907</name>
</gene>
<comment type="similarity">
    <text evidence="4">Belongs to the phospholipase D family. MitoPLD/Zucchini subfamily.</text>
</comment>
<dbReference type="InterPro" id="IPR051406">
    <property type="entry name" value="PLD_domain"/>
</dbReference>
<dbReference type="GO" id="GO:0016891">
    <property type="term" value="F:RNA endonuclease activity producing 5'-phosphomonoesters, hydrolytic mechanism"/>
    <property type="evidence" value="ECO:0007669"/>
    <property type="project" value="TreeGrafter"/>
</dbReference>
<dbReference type="InterPro" id="IPR025202">
    <property type="entry name" value="PLD-like_dom"/>
</dbReference>
<keyword evidence="8" id="KW-1133">Transmembrane helix</keyword>
<keyword evidence="2" id="KW-0442">Lipid degradation</keyword>
<evidence type="ECO:0000256" key="7">
    <source>
        <dbReference type="SAM" id="MobiDB-lite"/>
    </source>
</evidence>
<accession>A0A1B6DNY1</accession>
<dbReference type="AlphaFoldDB" id="A0A1B6DNY1"/>
<dbReference type="PANTHER" id="PTHR43856:SF1">
    <property type="entry name" value="MITOCHONDRIAL CARDIOLIPIN HYDROLASE"/>
    <property type="match status" value="1"/>
</dbReference>
<dbReference type="SMART" id="SM00155">
    <property type="entry name" value="PLDc"/>
    <property type="match status" value="1"/>
</dbReference>
<dbReference type="Gene3D" id="3.30.870.10">
    <property type="entry name" value="Endonuclease Chain A"/>
    <property type="match status" value="1"/>
</dbReference>
<evidence type="ECO:0000256" key="6">
    <source>
        <dbReference type="ARBA" id="ARBA00043167"/>
    </source>
</evidence>
<evidence type="ECO:0000256" key="4">
    <source>
        <dbReference type="ARBA" id="ARBA00038012"/>
    </source>
</evidence>
<protein>
    <recommendedName>
        <fullName evidence="5">Mitochondrial cardiolipin hydrolase</fullName>
    </recommendedName>
    <alternativeName>
        <fullName evidence="6">Mitochondrial phospholipase</fullName>
    </alternativeName>
</protein>
<sequence length="235" mass="27381">MLKYFWGFGLLLSVSNIIYFYKIMKQRKDAKLVKNEFYYFKGRNKTCASHTEVKPYNIICTLPTCQFSYVLKIIGHLDSAVKSLDIILYLMTLESLAEAIIRAHKRGVKVRFIADEDMSKSSGSRVNMLKQEGVPVHSKLSTFLMHHKFAIVDENLLITGSYNWTMQATNGNWDNLIITTHKRFVSQYRTEFNKLWNYLVNYTKENTKKKTHETTTIDSSKTDNNRCGPVKQYDD</sequence>
<keyword evidence="1" id="KW-0378">Hydrolase</keyword>
<reference evidence="10" key="1">
    <citation type="submission" date="2015-12" db="EMBL/GenBank/DDBJ databases">
        <title>De novo transcriptome assembly of four potential Pierce s Disease insect vectors from Arizona vineyards.</title>
        <authorList>
            <person name="Tassone E.E."/>
        </authorList>
    </citation>
    <scope>NUCLEOTIDE SEQUENCE</scope>
</reference>
<dbReference type="GO" id="GO:0016042">
    <property type="term" value="P:lipid catabolic process"/>
    <property type="evidence" value="ECO:0007669"/>
    <property type="project" value="UniProtKB-KW"/>
</dbReference>
<dbReference type="PANTHER" id="PTHR43856">
    <property type="entry name" value="CARDIOLIPIN HYDROLASE"/>
    <property type="match status" value="1"/>
</dbReference>
<evidence type="ECO:0000256" key="1">
    <source>
        <dbReference type="ARBA" id="ARBA00022801"/>
    </source>
</evidence>
<evidence type="ECO:0000256" key="8">
    <source>
        <dbReference type="SAM" id="Phobius"/>
    </source>
</evidence>
<evidence type="ECO:0000313" key="10">
    <source>
        <dbReference type="EMBL" id="JAS27384.1"/>
    </source>
</evidence>
<dbReference type="PROSITE" id="PS50035">
    <property type="entry name" value="PLD"/>
    <property type="match status" value="1"/>
</dbReference>
<name>A0A1B6DNY1_9HEMI</name>
<proteinExistence type="inferred from homology"/>
<feature type="region of interest" description="Disordered" evidence="7">
    <location>
        <begin position="209"/>
        <end position="235"/>
    </location>
</feature>
<evidence type="ECO:0000256" key="3">
    <source>
        <dbReference type="ARBA" id="ARBA00023098"/>
    </source>
</evidence>
<evidence type="ECO:0000259" key="9">
    <source>
        <dbReference type="PROSITE" id="PS50035"/>
    </source>
</evidence>
<dbReference type="EMBL" id="GEDC01009914">
    <property type="protein sequence ID" value="JAS27384.1"/>
    <property type="molecule type" value="Transcribed_RNA"/>
</dbReference>